<sequence length="305" mass="34925">MGQQTFGDTEDIIYSSYLVKKPTVSKSISSTKQLAKSWSSWGVKKTKYNHKYWCVLRKTQFSYYKDESERVAEKVIPTQDLLGCRAYGDNKLDIFSKGMTLRFKSPDADVIRNWVQSVNELLPHLNNYGSESDLEIAESDDEQAEGEELDEQGGQKTRKTAQENRESSSTSDIKSINNGLVEEDKKFFEFYDVLKPSHLIQSGVIYAKNKRSITGRKWKPYKCELTNTSMKLYSLKTGDCRYSVPMENVVDCIEVDSKDPLFAVVTFNQRLKLKANNEDELVDWIINVKSCVMVRNSLAVHAKRA</sequence>
<dbReference type="InterPro" id="IPR016609">
    <property type="entry name" value="Opy1"/>
</dbReference>
<dbReference type="SMART" id="SM00233">
    <property type="entry name" value="PH"/>
    <property type="match status" value="2"/>
</dbReference>
<dbReference type="InterPro" id="IPR011993">
    <property type="entry name" value="PH-like_dom_sf"/>
</dbReference>
<accession>A0A0A8L3Q1</accession>
<protein>
    <submittedName>
        <fullName evidence="3">WGS project CCBQ000000000 data, contig 00102</fullName>
    </submittedName>
</protein>
<reference evidence="3 4" key="1">
    <citation type="submission" date="2014-03" db="EMBL/GenBank/DDBJ databases">
        <title>The genome of Kluyveromyces dobzhanskii.</title>
        <authorList>
            <person name="Nystedt B."/>
            <person name="Astrom S."/>
        </authorList>
    </citation>
    <scope>NUCLEOTIDE SEQUENCE [LARGE SCALE GENOMIC DNA]</scope>
    <source>
        <strain evidence="3 4">CBS 2104</strain>
    </source>
</reference>
<feature type="compositionally biased region" description="Acidic residues" evidence="1">
    <location>
        <begin position="135"/>
        <end position="151"/>
    </location>
</feature>
<evidence type="ECO:0000259" key="2">
    <source>
        <dbReference type="PROSITE" id="PS50003"/>
    </source>
</evidence>
<comment type="caution">
    <text evidence="3">The sequence shown here is derived from an EMBL/GenBank/DDBJ whole genome shotgun (WGS) entry which is preliminary data.</text>
</comment>
<feature type="domain" description="PH" evidence="2">
    <location>
        <begin position="198"/>
        <end position="293"/>
    </location>
</feature>
<dbReference type="InterPro" id="IPR001849">
    <property type="entry name" value="PH_domain"/>
</dbReference>
<dbReference type="Gene3D" id="2.30.29.30">
    <property type="entry name" value="Pleckstrin-homology domain (PH domain)/Phosphotyrosine-binding domain (PTB)"/>
    <property type="match status" value="2"/>
</dbReference>
<dbReference type="SUPFAM" id="SSF50729">
    <property type="entry name" value="PH domain-like"/>
    <property type="match status" value="2"/>
</dbReference>
<evidence type="ECO:0000256" key="1">
    <source>
        <dbReference type="SAM" id="MobiDB-lite"/>
    </source>
</evidence>
<feature type="region of interest" description="Disordered" evidence="1">
    <location>
        <begin position="135"/>
        <end position="175"/>
    </location>
</feature>
<dbReference type="Proteomes" id="UP000031516">
    <property type="component" value="Unassembled WGS sequence"/>
</dbReference>
<dbReference type="AlphaFoldDB" id="A0A0A8L3Q1"/>
<dbReference type="Pfam" id="PF00169">
    <property type="entry name" value="PH"/>
    <property type="match status" value="1"/>
</dbReference>
<name>A0A0A8L3Q1_9SACH</name>
<keyword evidence="4" id="KW-1185">Reference proteome</keyword>
<dbReference type="OrthoDB" id="2157866at2759"/>
<evidence type="ECO:0000313" key="3">
    <source>
        <dbReference type="EMBL" id="CDO93679.1"/>
    </source>
</evidence>
<proteinExistence type="predicted"/>
<dbReference type="PROSITE" id="PS50003">
    <property type="entry name" value="PH_DOMAIN"/>
    <property type="match status" value="1"/>
</dbReference>
<evidence type="ECO:0000313" key="4">
    <source>
        <dbReference type="Proteomes" id="UP000031516"/>
    </source>
</evidence>
<dbReference type="PIRSF" id="PIRSF013217">
    <property type="entry name" value="UCP013217_Opy1"/>
    <property type="match status" value="1"/>
</dbReference>
<organism evidence="3 4">
    <name type="scientific">Kluyveromyces dobzhanskii CBS 2104</name>
    <dbReference type="NCBI Taxonomy" id="1427455"/>
    <lineage>
        <taxon>Eukaryota</taxon>
        <taxon>Fungi</taxon>
        <taxon>Dikarya</taxon>
        <taxon>Ascomycota</taxon>
        <taxon>Saccharomycotina</taxon>
        <taxon>Saccharomycetes</taxon>
        <taxon>Saccharomycetales</taxon>
        <taxon>Saccharomycetaceae</taxon>
        <taxon>Kluyveromyces</taxon>
    </lineage>
</organism>
<gene>
    <name evidence="3" type="ORF">KLDO_g1971</name>
</gene>
<dbReference type="EMBL" id="CCBQ010000027">
    <property type="protein sequence ID" value="CDO93679.1"/>
    <property type="molecule type" value="Genomic_DNA"/>
</dbReference>